<reference evidence="1 2" key="1">
    <citation type="submission" date="2019-01" db="EMBL/GenBank/DDBJ databases">
        <title>Lactibacter flavus gen. nov., sp. nov., a novel bacterium of the family Propionibacteriaceae isolated from raw milk and dairy products.</title>
        <authorList>
            <person name="Huptas C."/>
            <person name="Wenning M."/>
            <person name="Breitenwieser F."/>
            <person name="Doll E."/>
            <person name="Von Neubeck M."/>
            <person name="Busse H.-J."/>
            <person name="Scherer S."/>
        </authorList>
    </citation>
    <scope>NUCLEOTIDE SEQUENCE [LARGE SCALE GENOMIC DNA]</scope>
    <source>
        <strain evidence="1 2">KCTC 33808</strain>
    </source>
</reference>
<keyword evidence="2" id="KW-1185">Reference proteome</keyword>
<dbReference type="InterPro" id="IPR017850">
    <property type="entry name" value="Alkaline_phosphatase_core_sf"/>
</dbReference>
<protein>
    <submittedName>
        <fullName evidence="1">Alkaline phosphatase family protein</fullName>
    </submittedName>
</protein>
<dbReference type="EMBL" id="SDMQ01000005">
    <property type="protein sequence ID" value="TBT85499.1"/>
    <property type="molecule type" value="Genomic_DNA"/>
</dbReference>
<dbReference type="Pfam" id="PF01663">
    <property type="entry name" value="Phosphodiest"/>
    <property type="match status" value="1"/>
</dbReference>
<accession>A0A4Q9KEG4</accession>
<name>A0A4Q9KEG4_9ACTN</name>
<dbReference type="GO" id="GO:0016787">
    <property type="term" value="F:hydrolase activity"/>
    <property type="evidence" value="ECO:0007669"/>
    <property type="project" value="UniProtKB-ARBA"/>
</dbReference>
<dbReference type="Proteomes" id="UP000292373">
    <property type="component" value="Unassembled WGS sequence"/>
</dbReference>
<dbReference type="InterPro" id="IPR002591">
    <property type="entry name" value="Phosphodiest/P_Trfase"/>
</dbReference>
<dbReference type="Gene3D" id="3.40.720.10">
    <property type="entry name" value="Alkaline Phosphatase, subunit A"/>
    <property type="match status" value="1"/>
</dbReference>
<dbReference type="AlphaFoldDB" id="A0A4Q9KEG4"/>
<evidence type="ECO:0000313" key="2">
    <source>
        <dbReference type="Proteomes" id="UP000292373"/>
    </source>
</evidence>
<gene>
    <name evidence="1" type="ORF">ET989_06175</name>
</gene>
<dbReference type="SUPFAM" id="SSF53649">
    <property type="entry name" value="Alkaline phosphatase-like"/>
    <property type="match status" value="1"/>
</dbReference>
<dbReference type="OrthoDB" id="9779267at2"/>
<sequence length="377" mass="40387">MSVESPLIPVYGKSTLADVVPSLAASLGVDGWADALALPRSDRWVILLVDGLGALNLAAAAEEAPFLMSLVAGDASTTVTSGAPSTTATSITCLGTGLAPGQHGIVGYAFRNPVEGGYLNALTWAPGLSALDVQPRLTAFERLVRQGVSITSVSPARFAGTGLTEAALRGARFQPVPDEEDHSARITWTADGASEGDKALVYLYERSLDHTGHGVGWRTPAWRAALRRIDALARDLRAALPDDVRLLVTGDHGMIDSPRDRWIVAEDVPGLTDDLTLLAGEGRFRQLYCEPRHADAVAARWSAALGERAWVVRREEAAASGWFGPVDRRMAERYGEVLVALRDDWAVMTRTQPKEFGLVGMHGSLTEFEMRVPVLVG</sequence>
<organism evidence="1 2">
    <name type="scientific">Propioniciclava sinopodophylli</name>
    <dbReference type="NCBI Taxonomy" id="1837344"/>
    <lineage>
        <taxon>Bacteria</taxon>
        <taxon>Bacillati</taxon>
        <taxon>Actinomycetota</taxon>
        <taxon>Actinomycetes</taxon>
        <taxon>Propionibacteriales</taxon>
        <taxon>Propionibacteriaceae</taxon>
        <taxon>Propioniciclava</taxon>
    </lineage>
</organism>
<proteinExistence type="predicted"/>
<dbReference type="PANTHER" id="PTHR10151">
    <property type="entry name" value="ECTONUCLEOTIDE PYROPHOSPHATASE/PHOSPHODIESTERASE"/>
    <property type="match status" value="1"/>
</dbReference>
<comment type="caution">
    <text evidence="1">The sequence shown here is derived from an EMBL/GenBank/DDBJ whole genome shotgun (WGS) entry which is preliminary data.</text>
</comment>
<dbReference type="PANTHER" id="PTHR10151:SF120">
    <property type="entry name" value="BIS(5'-ADENOSYL)-TRIPHOSPHATASE"/>
    <property type="match status" value="1"/>
</dbReference>
<evidence type="ECO:0000313" key="1">
    <source>
        <dbReference type="EMBL" id="TBT85499.1"/>
    </source>
</evidence>